<dbReference type="GO" id="GO:0000724">
    <property type="term" value="P:double-strand break repair via homologous recombination"/>
    <property type="evidence" value="ECO:0007669"/>
    <property type="project" value="TreeGrafter"/>
</dbReference>
<feature type="compositionally biased region" description="Acidic residues" evidence="4">
    <location>
        <begin position="72"/>
        <end position="97"/>
    </location>
</feature>
<evidence type="ECO:0000256" key="1">
    <source>
        <dbReference type="ARBA" id="ARBA00006395"/>
    </source>
</evidence>
<dbReference type="SMART" id="SM01161">
    <property type="entry name" value="DUF1767"/>
    <property type="match status" value="2"/>
</dbReference>
<dbReference type="Gramene" id="OPUNC04G08720.1">
    <property type="protein sequence ID" value="OPUNC04G08720.1"/>
    <property type="gene ID" value="OPUNC04G08720"/>
</dbReference>
<dbReference type="FunFam" id="2.40.50.770:FF:000004">
    <property type="entry name" value="RecQ-mediated instability protein (DUF1767)"/>
    <property type="match status" value="1"/>
</dbReference>
<dbReference type="EnsemblPlants" id="OPUNC04G08720.1">
    <property type="protein sequence ID" value="OPUNC04G08720.1"/>
    <property type="gene ID" value="OPUNC04G08720"/>
</dbReference>
<dbReference type="eggNOG" id="ENOG502QPJ3">
    <property type="taxonomic scope" value="Eukaryota"/>
</dbReference>
<proteinExistence type="inferred from homology"/>
<feature type="compositionally biased region" description="Low complexity" evidence="4">
    <location>
        <begin position="243"/>
        <end position="263"/>
    </location>
</feature>
<evidence type="ECO:0000256" key="2">
    <source>
        <dbReference type="ARBA" id="ARBA00018987"/>
    </source>
</evidence>
<feature type="compositionally biased region" description="Polar residues" evidence="4">
    <location>
        <begin position="870"/>
        <end position="884"/>
    </location>
</feature>
<dbReference type="InterPro" id="IPR042470">
    <property type="entry name" value="RMI1_N_C_sf"/>
</dbReference>
<keyword evidence="8" id="KW-1185">Reference proteome</keyword>
<feature type="region of interest" description="Disordered" evidence="4">
    <location>
        <begin position="840"/>
        <end position="885"/>
    </location>
</feature>
<dbReference type="GO" id="GO:0000712">
    <property type="term" value="P:resolution of meiotic recombination intermediates"/>
    <property type="evidence" value="ECO:0007669"/>
    <property type="project" value="TreeGrafter"/>
</dbReference>
<feature type="region of interest" description="Disordered" evidence="4">
    <location>
        <begin position="1"/>
        <end position="170"/>
    </location>
</feature>
<evidence type="ECO:0000313" key="7">
    <source>
        <dbReference type="EnsemblPlants" id="OPUNC04G08720.1"/>
    </source>
</evidence>
<name>A0A0E0KPW1_ORYPU</name>
<dbReference type="InterPro" id="IPR032199">
    <property type="entry name" value="RMI1_C"/>
</dbReference>
<dbReference type="PANTHER" id="PTHR14790">
    <property type="entry name" value="RECQ-MEDIATED GENOME INSTABILITY PROTEIN 1 RMI1"/>
    <property type="match status" value="1"/>
</dbReference>
<dbReference type="GO" id="GO:0000166">
    <property type="term" value="F:nucleotide binding"/>
    <property type="evidence" value="ECO:0007669"/>
    <property type="project" value="InterPro"/>
</dbReference>
<feature type="compositionally biased region" description="Pro residues" evidence="4">
    <location>
        <begin position="345"/>
        <end position="388"/>
    </location>
</feature>
<dbReference type="PANTHER" id="PTHR14790:SF15">
    <property type="entry name" value="RECQ-MEDIATED GENOME INSTABILITY PROTEIN 1"/>
    <property type="match status" value="1"/>
</dbReference>
<dbReference type="Proteomes" id="UP000026962">
    <property type="component" value="Chromosome 4"/>
</dbReference>
<dbReference type="Pfam" id="PF08585">
    <property type="entry name" value="RMI1_N_C"/>
    <property type="match status" value="1"/>
</dbReference>
<feature type="compositionally biased region" description="Pro residues" evidence="4">
    <location>
        <begin position="275"/>
        <end position="291"/>
    </location>
</feature>
<evidence type="ECO:0000259" key="5">
    <source>
        <dbReference type="Pfam" id="PF08585"/>
    </source>
</evidence>
<feature type="compositionally biased region" description="Acidic residues" evidence="4">
    <location>
        <begin position="295"/>
        <end position="320"/>
    </location>
</feature>
<dbReference type="GO" id="GO:0031422">
    <property type="term" value="C:RecQ family helicase-topoisomerase III complex"/>
    <property type="evidence" value="ECO:0007669"/>
    <property type="project" value="TreeGrafter"/>
</dbReference>
<dbReference type="GO" id="GO:0016604">
    <property type="term" value="C:nuclear body"/>
    <property type="evidence" value="ECO:0007669"/>
    <property type="project" value="TreeGrafter"/>
</dbReference>
<sequence length="1056" mass="113817">MRRRNLIITSDSDDDGDGGAATATASTPASASASASFPSVSGGGDGDGWPSPQNPRPVPVQFPFPSSPPIEISDEEEVVVEEEEEYEEVEEIEDPDGDSPFVDAPEHISPPPPPARTTTPTPTRPPVPAWAPPLPARTPTPTPPAPPRPAAPSPAGTPSPSPIPPSALSGPLRPVDEFLRGLGLRLRPEWLESCAAGVPGFYALGGVEAKARRCFEQFLFADMNARRNLIITSDSDDDGDGGAATATASTPASASASASFPSVSGGGDGDGWPSPQNPRPVPVQFPFPSSPPIEISDEEEVVVEEEEEYEEVEEIEDPDGDSPFVDAPEHISPPPPPARTTTPTPTRPPVPAWAPPLPARTPTPTPPAPPRPAAPSPAGTPSPSPIPPSALSGPLRPVDEFLRGLGLRLRPEWLESCAAGVPGFYALGGVEAKARRCFEQFLFADMNACGAGVLPDGVGSMHNAVLDGPFVLQVDEIVNLSAPLRERYGVAHAGPKRCLKLSMTDGIQRIYGMEYRPIKDLEVLAPAGFKIVIRNVHIRRGLFMLVPEVIEILGGVDDELEEARNRLVSEVNKPPRGKRKQGGLPLSLRATLAAWPTNANVTNDAEQGTSVPRTVNTPHPTGLGNASHASQVGRTTQPMVDNLIPHVVVRNAQEQSRHIQEITMQEQSTSLNRHNKEASASTSYRYDAQCSISGTTRGMVEEHVLVSNAQEQSRHIQEITMQDQSTLNGHNKEASASIYRYNAQCSISGTTRAMVDQHVLVRNAQEQSRHIQEIPMQDQSTSLNGHNKEASASASYRYNAQCSISGTARAISDEHVDPSFVGNNVHEQMQRVQGITMQDHISASSGSKRELSVTTPSGYDSRLAPHGVDNTGTRSGEATRSSNVDDGINNIGHPISLCGENEKPFTYIFNMLADWGVQQDTVPYIQGKIKGLITSVKRFQYKQFMRYDLYVYIDDGSFITEAFVDRDIVQNMIGLSAEEVAAAISSGGPAQANIRKTMKAFEHFLVNFEGTILIELNRDSSVPIVREMNKGCSSSDAWQLLRRLQRDALRSQWLAA</sequence>
<dbReference type="Pfam" id="PF16099">
    <property type="entry name" value="RMI1_C"/>
    <property type="match status" value="1"/>
</dbReference>
<organism evidence="7">
    <name type="scientific">Oryza punctata</name>
    <name type="common">Red rice</name>
    <dbReference type="NCBI Taxonomy" id="4537"/>
    <lineage>
        <taxon>Eukaryota</taxon>
        <taxon>Viridiplantae</taxon>
        <taxon>Streptophyta</taxon>
        <taxon>Embryophyta</taxon>
        <taxon>Tracheophyta</taxon>
        <taxon>Spermatophyta</taxon>
        <taxon>Magnoliopsida</taxon>
        <taxon>Liliopsida</taxon>
        <taxon>Poales</taxon>
        <taxon>Poaceae</taxon>
        <taxon>BOP clade</taxon>
        <taxon>Oryzoideae</taxon>
        <taxon>Oryzeae</taxon>
        <taxon>Oryzinae</taxon>
        <taxon>Oryza</taxon>
    </lineage>
</organism>
<feature type="domain" description="RecQ-mediated genome instability protein 1 C-terminal OB-fold" evidence="6">
    <location>
        <begin position="902"/>
        <end position="1044"/>
    </location>
</feature>
<evidence type="ECO:0000256" key="3">
    <source>
        <dbReference type="ARBA" id="ARBA00077519"/>
    </source>
</evidence>
<feature type="compositionally biased region" description="Low complexity" evidence="4">
    <location>
        <begin position="20"/>
        <end position="40"/>
    </location>
</feature>
<reference evidence="7" key="1">
    <citation type="submission" date="2015-04" db="UniProtKB">
        <authorList>
            <consortium name="EnsemblPlants"/>
        </authorList>
    </citation>
    <scope>IDENTIFICATION</scope>
</reference>
<feature type="compositionally biased region" description="Pro residues" evidence="4">
    <location>
        <begin position="52"/>
        <end position="68"/>
    </location>
</feature>
<feature type="compositionally biased region" description="Pro residues" evidence="4">
    <location>
        <begin position="122"/>
        <end position="165"/>
    </location>
</feature>
<dbReference type="OMA" id="MEESANP"/>
<dbReference type="Gene3D" id="2.40.50.770">
    <property type="entry name" value="RecQ-mediated genome instability protein Rmi1, C-terminal domain"/>
    <property type="match status" value="1"/>
</dbReference>
<evidence type="ECO:0000256" key="4">
    <source>
        <dbReference type="SAM" id="MobiDB-lite"/>
    </source>
</evidence>
<accession>A0A0E0KPW1</accession>
<dbReference type="AlphaFoldDB" id="A0A0E0KPW1"/>
<feature type="compositionally biased region" description="Polar residues" evidence="4">
    <location>
        <begin position="600"/>
        <end position="619"/>
    </location>
</feature>
<feature type="compositionally biased region" description="Polar residues" evidence="4">
    <location>
        <begin position="840"/>
        <end position="858"/>
    </location>
</feature>
<protein>
    <recommendedName>
        <fullName evidence="2">RecQ-mediated genome instability protein 1</fullName>
    </recommendedName>
    <alternativeName>
        <fullName evidence="3">BLM-associated protein of 75 kDa homolog</fullName>
    </alternativeName>
</protein>
<evidence type="ECO:0000259" key="6">
    <source>
        <dbReference type="Pfam" id="PF16099"/>
    </source>
</evidence>
<comment type="similarity">
    <text evidence="1">Belongs to the RMI1 family.</text>
</comment>
<dbReference type="STRING" id="4537.A0A0E0KPW1"/>
<feature type="domain" description="RecQ mediated genome instability protein 1 OB-fold" evidence="5">
    <location>
        <begin position="454"/>
        <end position="565"/>
    </location>
</feature>
<reference evidence="7" key="2">
    <citation type="submission" date="2018-05" db="EMBL/GenBank/DDBJ databases">
        <title>OpunRS2 (Oryza punctata Reference Sequence Version 2).</title>
        <authorList>
            <person name="Zhang J."/>
            <person name="Kudrna D."/>
            <person name="Lee S."/>
            <person name="Talag J."/>
            <person name="Welchert J."/>
            <person name="Wing R.A."/>
        </authorList>
    </citation>
    <scope>NUCLEOTIDE SEQUENCE [LARGE SCALE GENOMIC DNA]</scope>
</reference>
<feature type="region of interest" description="Disordered" evidence="4">
    <location>
        <begin position="600"/>
        <end position="632"/>
    </location>
</feature>
<feature type="region of interest" description="Disordered" evidence="4">
    <location>
        <begin position="233"/>
        <end position="393"/>
    </location>
</feature>
<evidence type="ECO:0000313" key="8">
    <source>
        <dbReference type="Proteomes" id="UP000026962"/>
    </source>
</evidence>
<dbReference type="InterPro" id="IPR013894">
    <property type="entry name" value="RMI1_OB"/>
</dbReference>